<feature type="domain" description="RNA-binding S4" evidence="4">
    <location>
        <begin position="1"/>
        <end position="67"/>
    </location>
</feature>
<dbReference type="Proteomes" id="UP001139502">
    <property type="component" value="Unassembled WGS sequence"/>
</dbReference>
<organism evidence="5 6">
    <name type="scientific">Rothia santali</name>
    <dbReference type="NCBI Taxonomy" id="2949643"/>
    <lineage>
        <taxon>Bacteria</taxon>
        <taxon>Bacillati</taxon>
        <taxon>Actinomycetota</taxon>
        <taxon>Actinomycetes</taxon>
        <taxon>Micrococcales</taxon>
        <taxon>Micrococcaceae</taxon>
        <taxon>Rothia</taxon>
    </lineage>
</organism>
<dbReference type="Gene3D" id="3.40.50.150">
    <property type="entry name" value="Vaccinia Virus protein VP39"/>
    <property type="match status" value="1"/>
</dbReference>
<dbReference type="Pfam" id="PF01728">
    <property type="entry name" value="FtsJ"/>
    <property type="match status" value="1"/>
</dbReference>
<dbReference type="PANTHER" id="PTHR32319">
    <property type="entry name" value="BACTERIAL HEMOLYSIN-LIKE PROTEIN"/>
    <property type="match status" value="1"/>
</dbReference>
<dbReference type="AlphaFoldDB" id="A0A9X2HED3"/>
<dbReference type="InterPro" id="IPR036986">
    <property type="entry name" value="S4_RNA-bd_sf"/>
</dbReference>
<dbReference type="GO" id="GO:0003723">
    <property type="term" value="F:RNA binding"/>
    <property type="evidence" value="ECO:0007669"/>
    <property type="project" value="UniProtKB-KW"/>
</dbReference>
<evidence type="ECO:0000313" key="6">
    <source>
        <dbReference type="Proteomes" id="UP001139502"/>
    </source>
</evidence>
<dbReference type="CDD" id="cd00165">
    <property type="entry name" value="S4"/>
    <property type="match status" value="1"/>
</dbReference>
<dbReference type="InterPro" id="IPR002877">
    <property type="entry name" value="RNA_MeTrfase_FtsJ_dom"/>
</dbReference>
<dbReference type="SUPFAM" id="SSF55174">
    <property type="entry name" value="Alpha-L RNA-binding motif"/>
    <property type="match status" value="1"/>
</dbReference>
<dbReference type="InterPro" id="IPR047048">
    <property type="entry name" value="TlyA"/>
</dbReference>
<comment type="caution">
    <text evidence="5">The sequence shown here is derived from an EMBL/GenBank/DDBJ whole genome shotgun (WGS) entry which is preliminary data.</text>
</comment>
<proteinExistence type="inferred from homology"/>
<dbReference type="EMBL" id="JANAFB010000007">
    <property type="protein sequence ID" value="MCP3425282.1"/>
    <property type="molecule type" value="Genomic_DNA"/>
</dbReference>
<protein>
    <submittedName>
        <fullName evidence="5">TlyA family RNA methyltransferase</fullName>
    </submittedName>
</protein>
<reference evidence="5" key="1">
    <citation type="submission" date="2022-06" db="EMBL/GenBank/DDBJ databases">
        <title>Rothia sp. isolated from sandalwood seedling.</title>
        <authorList>
            <person name="Tuikhar N."/>
            <person name="Kirdat K."/>
            <person name="Thorat V."/>
            <person name="Swetha P."/>
            <person name="Padma S."/>
            <person name="Sundararaj R."/>
            <person name="Yadav A."/>
        </authorList>
    </citation>
    <scope>NUCLEOTIDE SEQUENCE</scope>
    <source>
        <strain evidence="5">AR01</strain>
    </source>
</reference>
<dbReference type="Gene3D" id="3.10.290.10">
    <property type="entry name" value="RNA-binding S4 domain"/>
    <property type="match status" value="1"/>
</dbReference>
<dbReference type="CDD" id="cd02440">
    <property type="entry name" value="AdoMet_MTases"/>
    <property type="match status" value="1"/>
</dbReference>
<evidence type="ECO:0000259" key="4">
    <source>
        <dbReference type="SMART" id="SM00363"/>
    </source>
</evidence>
<keyword evidence="5" id="KW-0808">Transferase</keyword>
<dbReference type="Pfam" id="PF01479">
    <property type="entry name" value="S4"/>
    <property type="match status" value="1"/>
</dbReference>
<evidence type="ECO:0000256" key="1">
    <source>
        <dbReference type="ARBA" id="ARBA00022884"/>
    </source>
</evidence>
<dbReference type="PIRSF" id="PIRSF005578">
    <property type="entry name" value="TlyA"/>
    <property type="match status" value="1"/>
</dbReference>
<comment type="similarity">
    <text evidence="2">Belongs to the TlyA family.</text>
</comment>
<dbReference type="GO" id="GO:0032259">
    <property type="term" value="P:methylation"/>
    <property type="evidence" value="ECO:0007669"/>
    <property type="project" value="UniProtKB-KW"/>
</dbReference>
<dbReference type="RefSeq" id="WP_254165395.1">
    <property type="nucleotide sequence ID" value="NZ_JANAFB010000007.1"/>
</dbReference>
<dbReference type="InterPro" id="IPR002942">
    <property type="entry name" value="S4_RNA-bd"/>
</dbReference>
<dbReference type="SMART" id="SM00363">
    <property type="entry name" value="S4"/>
    <property type="match status" value="1"/>
</dbReference>
<sequence>MRLDRHLVEAHGVASRTLAAKLIASGRVSVDGVVTGKASRDVAAGARVEIAPAEGPEYVSRAGHKLAGALRAFPGVAVRGARCLDAGASTGGFTQVLLEAGAAHVAAVDVGHGQLDPRIRADPRVTAYEGLNVRDLTPEDVGGRVDLVVGDLSFISLRLVVGPLAGVIVPGGELILMVKPQFEVGRAALGKGGVVRDAAARARAVAGVERAAVEAGLEVLAERESPLAGQDGNLEHFLRLRRP</sequence>
<evidence type="ECO:0000256" key="3">
    <source>
        <dbReference type="PROSITE-ProRule" id="PRU00182"/>
    </source>
</evidence>
<accession>A0A9X2HED3</accession>
<gene>
    <name evidence="5" type="ORF">NBM05_04400</name>
</gene>
<dbReference type="InterPro" id="IPR029063">
    <property type="entry name" value="SAM-dependent_MTases_sf"/>
</dbReference>
<keyword evidence="1 3" id="KW-0694">RNA-binding</keyword>
<dbReference type="InterPro" id="IPR004538">
    <property type="entry name" value="Hemolysin_A/TlyA"/>
</dbReference>
<dbReference type="PROSITE" id="PS50889">
    <property type="entry name" value="S4"/>
    <property type="match status" value="1"/>
</dbReference>
<dbReference type="GO" id="GO:0008168">
    <property type="term" value="F:methyltransferase activity"/>
    <property type="evidence" value="ECO:0007669"/>
    <property type="project" value="UniProtKB-KW"/>
</dbReference>
<name>A0A9X2HED3_9MICC</name>
<dbReference type="PANTHER" id="PTHR32319:SF0">
    <property type="entry name" value="BACTERIAL HEMOLYSIN-LIKE PROTEIN"/>
    <property type="match status" value="1"/>
</dbReference>
<evidence type="ECO:0000256" key="2">
    <source>
        <dbReference type="ARBA" id="ARBA00029460"/>
    </source>
</evidence>
<evidence type="ECO:0000313" key="5">
    <source>
        <dbReference type="EMBL" id="MCP3425282.1"/>
    </source>
</evidence>
<keyword evidence="5" id="KW-0489">Methyltransferase</keyword>
<dbReference type="SUPFAM" id="SSF53335">
    <property type="entry name" value="S-adenosyl-L-methionine-dependent methyltransferases"/>
    <property type="match status" value="1"/>
</dbReference>
<keyword evidence="6" id="KW-1185">Reference proteome</keyword>